<name>A0E4R9_PARTE</name>
<gene>
    <name evidence="1" type="ORF">GSPATT00023461001</name>
</gene>
<dbReference type="KEGG" id="ptm:GSPATT00023461001"/>
<evidence type="ECO:0000313" key="1">
    <source>
        <dbReference type="EMBL" id="CAK90286.1"/>
    </source>
</evidence>
<reference evidence="1 2" key="1">
    <citation type="journal article" date="2006" name="Nature">
        <title>Global trends of whole-genome duplications revealed by the ciliate Paramecium tetraurelia.</title>
        <authorList>
            <consortium name="Genoscope"/>
            <person name="Aury J.-M."/>
            <person name="Jaillon O."/>
            <person name="Duret L."/>
            <person name="Noel B."/>
            <person name="Jubin C."/>
            <person name="Porcel B.M."/>
            <person name="Segurens B."/>
            <person name="Daubin V."/>
            <person name="Anthouard V."/>
            <person name="Aiach N."/>
            <person name="Arnaiz O."/>
            <person name="Billaut A."/>
            <person name="Beisson J."/>
            <person name="Blanc I."/>
            <person name="Bouhouche K."/>
            <person name="Camara F."/>
            <person name="Duharcourt S."/>
            <person name="Guigo R."/>
            <person name="Gogendeau D."/>
            <person name="Katinka M."/>
            <person name="Keller A.-M."/>
            <person name="Kissmehl R."/>
            <person name="Klotz C."/>
            <person name="Koll F."/>
            <person name="Le Moue A."/>
            <person name="Lepere C."/>
            <person name="Malinsky S."/>
            <person name="Nowacki M."/>
            <person name="Nowak J.K."/>
            <person name="Plattner H."/>
            <person name="Poulain J."/>
            <person name="Ruiz F."/>
            <person name="Serrano V."/>
            <person name="Zagulski M."/>
            <person name="Dessen P."/>
            <person name="Betermier M."/>
            <person name="Weissenbach J."/>
            <person name="Scarpelli C."/>
            <person name="Schachter V."/>
            <person name="Sperling L."/>
            <person name="Meyer E."/>
            <person name="Cohen J."/>
            <person name="Wincker P."/>
        </authorList>
    </citation>
    <scope>NUCLEOTIDE SEQUENCE [LARGE SCALE GENOMIC DNA]</scope>
    <source>
        <strain evidence="1 2">Stock d4-2</strain>
    </source>
</reference>
<sequence>MQVELILKIQNGLQQKNQTIAKTISVINIDNQSAPMNTIKELNMQEKNLKIYFVSIN</sequence>
<organism evidence="1 2">
    <name type="scientific">Paramecium tetraurelia</name>
    <dbReference type="NCBI Taxonomy" id="5888"/>
    <lineage>
        <taxon>Eukaryota</taxon>
        <taxon>Sar</taxon>
        <taxon>Alveolata</taxon>
        <taxon>Ciliophora</taxon>
        <taxon>Intramacronucleata</taxon>
        <taxon>Oligohymenophorea</taxon>
        <taxon>Peniculida</taxon>
        <taxon>Parameciidae</taxon>
        <taxon>Paramecium</taxon>
    </lineage>
</organism>
<dbReference type="RefSeq" id="XP_001457683.1">
    <property type="nucleotide sequence ID" value="XM_001457646.1"/>
</dbReference>
<protein>
    <submittedName>
        <fullName evidence="1">Uncharacterized protein</fullName>
    </submittedName>
</protein>
<keyword evidence="2" id="KW-1185">Reference proteome</keyword>
<dbReference type="AlphaFoldDB" id="A0E4R9"/>
<dbReference type="Proteomes" id="UP000000600">
    <property type="component" value="Unassembled WGS sequence"/>
</dbReference>
<dbReference type="HOGENOM" id="CLU_3000565_0_0_1"/>
<accession>A0E4R9</accession>
<dbReference type="EMBL" id="CT868659">
    <property type="protein sequence ID" value="CAK90286.1"/>
    <property type="molecule type" value="Genomic_DNA"/>
</dbReference>
<dbReference type="GeneID" id="5043469"/>
<dbReference type="InParanoid" id="A0E4R9"/>
<evidence type="ECO:0000313" key="2">
    <source>
        <dbReference type="Proteomes" id="UP000000600"/>
    </source>
</evidence>
<proteinExistence type="predicted"/>